<dbReference type="Proteomes" id="UP001165960">
    <property type="component" value="Unassembled WGS sequence"/>
</dbReference>
<proteinExistence type="predicted"/>
<name>A0ACC2TB40_9FUNG</name>
<protein>
    <submittedName>
        <fullName evidence="1">Uncharacterized protein</fullName>
    </submittedName>
</protein>
<sequence>MDKSNPALYKKLQAFKENSAAGLEAFVQAQSVSVPPLSTKRLYEENIEDLNPDFLHSEESSTLKAVSSASSALWSPDELESEFYNPFTEGLGYIKLVLEKKPLALKICASYSSYYFLKRMQPKIFLNLC</sequence>
<keyword evidence="2" id="KW-1185">Reference proteome</keyword>
<accession>A0ACC2TB40</accession>
<evidence type="ECO:0000313" key="2">
    <source>
        <dbReference type="Proteomes" id="UP001165960"/>
    </source>
</evidence>
<gene>
    <name evidence="1" type="ORF">DSO57_1033681</name>
</gene>
<evidence type="ECO:0000313" key="1">
    <source>
        <dbReference type="EMBL" id="KAJ9071776.1"/>
    </source>
</evidence>
<comment type="caution">
    <text evidence="1">The sequence shown here is derived from an EMBL/GenBank/DDBJ whole genome shotgun (WGS) entry which is preliminary data.</text>
</comment>
<dbReference type="EMBL" id="QTSX02003109">
    <property type="protein sequence ID" value="KAJ9071776.1"/>
    <property type="molecule type" value="Genomic_DNA"/>
</dbReference>
<organism evidence="1 2">
    <name type="scientific">Entomophthora muscae</name>
    <dbReference type="NCBI Taxonomy" id="34485"/>
    <lineage>
        <taxon>Eukaryota</taxon>
        <taxon>Fungi</taxon>
        <taxon>Fungi incertae sedis</taxon>
        <taxon>Zoopagomycota</taxon>
        <taxon>Entomophthoromycotina</taxon>
        <taxon>Entomophthoromycetes</taxon>
        <taxon>Entomophthorales</taxon>
        <taxon>Entomophthoraceae</taxon>
        <taxon>Entomophthora</taxon>
    </lineage>
</organism>
<reference evidence="1" key="1">
    <citation type="submission" date="2022-04" db="EMBL/GenBank/DDBJ databases">
        <title>Genome of the entomopathogenic fungus Entomophthora muscae.</title>
        <authorList>
            <person name="Elya C."/>
            <person name="Lovett B.R."/>
            <person name="Lee E."/>
            <person name="Macias A.M."/>
            <person name="Hajek A.E."/>
            <person name="De Bivort B.L."/>
            <person name="Kasson M.T."/>
            <person name="De Fine Licht H.H."/>
            <person name="Stajich J.E."/>
        </authorList>
    </citation>
    <scope>NUCLEOTIDE SEQUENCE</scope>
    <source>
        <strain evidence="1">Berkeley</strain>
    </source>
</reference>